<proteinExistence type="predicted"/>
<feature type="transmembrane region" description="Helical" evidence="6">
    <location>
        <begin position="70"/>
        <end position="89"/>
    </location>
</feature>
<reference evidence="8" key="1">
    <citation type="journal article" date="2019" name="Int. J. Syst. Evol. Microbiol.">
        <title>The Global Catalogue of Microorganisms (GCM) 10K type strain sequencing project: providing services to taxonomists for standard genome sequencing and annotation.</title>
        <authorList>
            <consortium name="The Broad Institute Genomics Platform"/>
            <consortium name="The Broad Institute Genome Sequencing Center for Infectious Disease"/>
            <person name="Wu L."/>
            <person name="Ma J."/>
        </authorList>
    </citation>
    <scope>NUCLEOTIDE SEQUENCE [LARGE SCALE GENOMIC DNA]</scope>
    <source>
        <strain evidence="8">YIM 94188</strain>
    </source>
</reference>
<dbReference type="EMBL" id="JBHSNS010000002">
    <property type="protein sequence ID" value="MFC5728862.1"/>
    <property type="molecule type" value="Genomic_DNA"/>
</dbReference>
<keyword evidence="2" id="KW-1003">Cell membrane</keyword>
<keyword evidence="8" id="KW-1185">Reference proteome</keyword>
<sequence>MVGLDQLLGFGLAALVVIVIPGPSVVFVVGRAVSYGQRVALASVAGNTAGLFVVMALVCLGLGALVAESLLVFTVLKLAGAAYLVWLGVQALRHRRDMRLGDAGAERVPVTGWRAVRQGFVVGVSNPKAFMIFAAMLPPFVERSTDSASVAGQMLTLGTLAVLLGLVCDTAWALAAGRAREWFAGSHSRGSALGAIGGTSMIGLGVGMALTGHDTR</sequence>
<dbReference type="RefSeq" id="WP_136435160.1">
    <property type="nucleotide sequence ID" value="NZ_JBHSNS010000002.1"/>
</dbReference>
<dbReference type="Pfam" id="PF01810">
    <property type="entry name" value="LysE"/>
    <property type="match status" value="1"/>
</dbReference>
<protein>
    <submittedName>
        <fullName evidence="7">LysE family translocator</fullName>
    </submittedName>
</protein>
<evidence type="ECO:0000256" key="2">
    <source>
        <dbReference type="ARBA" id="ARBA00022475"/>
    </source>
</evidence>
<feature type="transmembrane region" description="Helical" evidence="6">
    <location>
        <begin position="191"/>
        <end position="210"/>
    </location>
</feature>
<evidence type="ECO:0000256" key="6">
    <source>
        <dbReference type="SAM" id="Phobius"/>
    </source>
</evidence>
<feature type="transmembrane region" description="Helical" evidence="6">
    <location>
        <begin position="119"/>
        <end position="137"/>
    </location>
</feature>
<organism evidence="7 8">
    <name type="scientific">Nocardioides vastitatis</name>
    <dbReference type="NCBI Taxonomy" id="2568655"/>
    <lineage>
        <taxon>Bacteria</taxon>
        <taxon>Bacillati</taxon>
        <taxon>Actinomycetota</taxon>
        <taxon>Actinomycetes</taxon>
        <taxon>Propionibacteriales</taxon>
        <taxon>Nocardioidaceae</taxon>
        <taxon>Nocardioides</taxon>
    </lineage>
</organism>
<dbReference type="PIRSF" id="PIRSF006324">
    <property type="entry name" value="LeuE"/>
    <property type="match status" value="1"/>
</dbReference>
<dbReference type="InterPro" id="IPR001123">
    <property type="entry name" value="LeuE-type"/>
</dbReference>
<gene>
    <name evidence="7" type="ORF">ACFPQB_08020</name>
</gene>
<dbReference type="PANTHER" id="PTHR30086">
    <property type="entry name" value="ARGININE EXPORTER PROTEIN ARGO"/>
    <property type="match status" value="1"/>
</dbReference>
<keyword evidence="4 6" id="KW-1133">Transmembrane helix</keyword>
<feature type="transmembrane region" description="Helical" evidence="6">
    <location>
        <begin position="6"/>
        <end position="29"/>
    </location>
</feature>
<evidence type="ECO:0000256" key="4">
    <source>
        <dbReference type="ARBA" id="ARBA00022989"/>
    </source>
</evidence>
<comment type="caution">
    <text evidence="7">The sequence shown here is derived from an EMBL/GenBank/DDBJ whole genome shotgun (WGS) entry which is preliminary data.</text>
</comment>
<keyword evidence="3 6" id="KW-0812">Transmembrane</keyword>
<evidence type="ECO:0000313" key="8">
    <source>
        <dbReference type="Proteomes" id="UP001596072"/>
    </source>
</evidence>
<accession>A0ABW0ZEC0</accession>
<evidence type="ECO:0000256" key="1">
    <source>
        <dbReference type="ARBA" id="ARBA00004651"/>
    </source>
</evidence>
<feature type="transmembrane region" description="Helical" evidence="6">
    <location>
        <begin position="157"/>
        <end position="179"/>
    </location>
</feature>
<feature type="transmembrane region" description="Helical" evidence="6">
    <location>
        <begin position="41"/>
        <end position="64"/>
    </location>
</feature>
<evidence type="ECO:0000256" key="3">
    <source>
        <dbReference type="ARBA" id="ARBA00022692"/>
    </source>
</evidence>
<comment type="subcellular location">
    <subcellularLocation>
        <location evidence="1">Cell membrane</location>
        <topology evidence="1">Multi-pass membrane protein</topology>
    </subcellularLocation>
</comment>
<dbReference type="PANTHER" id="PTHR30086:SF20">
    <property type="entry name" value="ARGININE EXPORTER PROTEIN ARGO-RELATED"/>
    <property type="match status" value="1"/>
</dbReference>
<evidence type="ECO:0000256" key="5">
    <source>
        <dbReference type="ARBA" id="ARBA00023136"/>
    </source>
</evidence>
<evidence type="ECO:0000313" key="7">
    <source>
        <dbReference type="EMBL" id="MFC5728862.1"/>
    </source>
</evidence>
<name>A0ABW0ZEC0_9ACTN</name>
<keyword evidence="5 6" id="KW-0472">Membrane</keyword>
<dbReference type="Proteomes" id="UP001596072">
    <property type="component" value="Unassembled WGS sequence"/>
</dbReference>